<keyword evidence="1" id="KW-0812">Transmembrane</keyword>
<evidence type="ECO:0000313" key="3">
    <source>
        <dbReference type="Proteomes" id="UP000052232"/>
    </source>
</evidence>
<evidence type="ECO:0000256" key="1">
    <source>
        <dbReference type="SAM" id="Phobius"/>
    </source>
</evidence>
<organism evidence="2 3">
    <name type="scientific">Sphingobium cupriresistens LL01</name>
    <dbReference type="NCBI Taxonomy" id="1420583"/>
    <lineage>
        <taxon>Bacteria</taxon>
        <taxon>Pseudomonadati</taxon>
        <taxon>Pseudomonadota</taxon>
        <taxon>Alphaproteobacteria</taxon>
        <taxon>Sphingomonadales</taxon>
        <taxon>Sphingomonadaceae</taxon>
        <taxon>Sphingobium</taxon>
    </lineage>
</organism>
<keyword evidence="3" id="KW-1185">Reference proteome</keyword>
<accession>A0A0J7XZN0</accession>
<keyword evidence="1" id="KW-1133">Transmembrane helix</keyword>
<comment type="caution">
    <text evidence="2">The sequence shown here is derived from an EMBL/GenBank/DDBJ whole genome shotgun (WGS) entry which is preliminary data.</text>
</comment>
<feature type="transmembrane region" description="Helical" evidence="1">
    <location>
        <begin position="190"/>
        <end position="208"/>
    </location>
</feature>
<sequence length="235" mass="24796">MIGELRLLGLAHGLLLGLLLACSWQVPDLLPWGIDALLLVGGFQLRLADRRIIPRPGAREWISHIRMAPTRLIRWGAAAVIALIAGHADLAIAILLAALTCELLAYPLTTRLLGRVPLAPAAAILMLLVAALGLPGPATLHFILGFLTGVTAAIVWLRGPDGEPRALAVVLGGSAVAVATAVIFPGILAFAAPTLTVCAAWTLAYLSLLRRPVTPWRLGAPPLRLRPSAIRRPLS</sequence>
<dbReference type="EMBL" id="JACT01000001">
    <property type="protein sequence ID" value="KMS56982.1"/>
    <property type="molecule type" value="Genomic_DNA"/>
</dbReference>
<protein>
    <submittedName>
        <fullName evidence="2">Uncharacterized protein</fullName>
    </submittedName>
</protein>
<name>A0A0J7XZN0_9SPHN</name>
<reference evidence="2 3" key="1">
    <citation type="journal article" date="2015" name="G3 (Bethesda)">
        <title>Insights into Ongoing Evolution of the Hexachlorocyclohexane Catabolic Pathway from Comparative Genomics of Ten Sphingomonadaceae Strains.</title>
        <authorList>
            <person name="Pearce S.L."/>
            <person name="Oakeshott J.G."/>
            <person name="Pandey G."/>
        </authorList>
    </citation>
    <scope>NUCLEOTIDE SEQUENCE [LARGE SCALE GENOMIC DNA]</scope>
    <source>
        <strain evidence="2 3">LL01</strain>
    </source>
</reference>
<dbReference type="RefSeq" id="WP_066599728.1">
    <property type="nucleotide sequence ID" value="NZ_KQ130434.1"/>
</dbReference>
<evidence type="ECO:0000313" key="2">
    <source>
        <dbReference type="EMBL" id="KMS56982.1"/>
    </source>
</evidence>
<dbReference type="PATRIC" id="fig|1420583.3.peg.322"/>
<feature type="transmembrane region" description="Helical" evidence="1">
    <location>
        <begin position="166"/>
        <end position="184"/>
    </location>
</feature>
<dbReference type="PROSITE" id="PS51257">
    <property type="entry name" value="PROKAR_LIPOPROTEIN"/>
    <property type="match status" value="1"/>
</dbReference>
<keyword evidence="1" id="KW-0472">Membrane</keyword>
<feature type="transmembrane region" description="Helical" evidence="1">
    <location>
        <begin position="140"/>
        <end position="159"/>
    </location>
</feature>
<dbReference type="AlphaFoldDB" id="A0A0J7XZN0"/>
<proteinExistence type="predicted"/>
<feature type="transmembrane region" description="Helical" evidence="1">
    <location>
        <begin position="112"/>
        <end position="134"/>
    </location>
</feature>
<dbReference type="Proteomes" id="UP000052232">
    <property type="component" value="Unassembled WGS sequence"/>
</dbReference>
<dbReference type="STRING" id="1420583.V473_01635"/>
<feature type="transmembrane region" description="Helical" evidence="1">
    <location>
        <begin position="75"/>
        <end position="100"/>
    </location>
</feature>
<gene>
    <name evidence="2" type="ORF">V473_01635</name>
</gene>